<evidence type="ECO:0000259" key="3">
    <source>
        <dbReference type="Pfam" id="PF08338"/>
    </source>
</evidence>
<gene>
    <name evidence="4" type="ORF">M9189_06570</name>
</gene>
<dbReference type="InterPro" id="IPR001509">
    <property type="entry name" value="Epimerase_deHydtase"/>
</dbReference>
<evidence type="ECO:0000313" key="4">
    <source>
        <dbReference type="EMBL" id="URW78527.1"/>
    </source>
</evidence>
<evidence type="ECO:0000256" key="1">
    <source>
        <dbReference type="ARBA" id="ARBA00009353"/>
    </source>
</evidence>
<reference evidence="4" key="2">
    <citation type="submission" date="2022-06" db="EMBL/GenBank/DDBJ databases">
        <title>Xiashengella guii gen. nov. sp. nov., a bacterium isolated form anaerobic digestion tank.</title>
        <authorList>
            <person name="Huang H."/>
        </authorList>
    </citation>
    <scope>NUCLEOTIDE SEQUENCE</scope>
    <source>
        <strain evidence="4">Ai-910</strain>
    </source>
</reference>
<proteinExistence type="inferred from homology"/>
<dbReference type="PANTHER" id="PTHR11092">
    <property type="entry name" value="SUGAR NUCLEOTIDE EPIMERASE RELATED"/>
    <property type="match status" value="1"/>
</dbReference>
<dbReference type="Gene3D" id="3.40.50.720">
    <property type="entry name" value="NAD(P)-binding Rossmann-like Domain"/>
    <property type="match status" value="1"/>
</dbReference>
<feature type="domain" description="DUF1731" evidence="3">
    <location>
        <begin position="238"/>
        <end position="281"/>
    </location>
</feature>
<evidence type="ECO:0000259" key="2">
    <source>
        <dbReference type="Pfam" id="PF01370"/>
    </source>
</evidence>
<evidence type="ECO:0000313" key="5">
    <source>
        <dbReference type="Proteomes" id="UP001056426"/>
    </source>
</evidence>
<dbReference type="InterPro" id="IPR010099">
    <property type="entry name" value="SDR39U1"/>
</dbReference>
<dbReference type="InterPro" id="IPR036291">
    <property type="entry name" value="NAD(P)-bd_dom_sf"/>
</dbReference>
<accession>A0A9J6ZM26</accession>
<dbReference type="KEGG" id="alkq:M9189_06570"/>
<dbReference type="EMBL" id="CP098400">
    <property type="protein sequence ID" value="URW78527.1"/>
    <property type="molecule type" value="Genomic_DNA"/>
</dbReference>
<dbReference type="PANTHER" id="PTHR11092:SF0">
    <property type="entry name" value="EPIMERASE FAMILY PROTEIN SDR39U1"/>
    <property type="match status" value="1"/>
</dbReference>
<protein>
    <submittedName>
        <fullName evidence="4">TIGR01777 family oxidoreductase</fullName>
    </submittedName>
</protein>
<dbReference type="Proteomes" id="UP001056426">
    <property type="component" value="Chromosome"/>
</dbReference>
<sequence length="288" mass="31209">MVVAICGSSGLIGTAVKQALEARDCRIVPVTRTDIASGSDHLKDLLDGCDALVNLAGVSIAGRWTEARKKEIYESRVLTTRRLVEAVNSLEKPLADFITASAVGIYDSVEVHDEFSTSYASGFLADLCIDWEHEALKVDAEKTRLTIFRLGVVLSASGGMLKKMLPPFRLGLGARIGKGDFYMPWIHIDDVVKAIVGTIFKPIATGVYNLVAPEIVTNREFTLQLAAVTGKAAYLTLPAKLVSLVMGEASQLLLEGQQVIPQRLLADGFEFSYPTLESALRKELIGKN</sequence>
<keyword evidence="5" id="KW-1185">Reference proteome</keyword>
<dbReference type="AlphaFoldDB" id="A0A9J6ZM26"/>
<dbReference type="RefSeq" id="WP_250721891.1">
    <property type="nucleotide sequence ID" value="NZ_CP098400.1"/>
</dbReference>
<dbReference type="Pfam" id="PF08338">
    <property type="entry name" value="DUF1731"/>
    <property type="match status" value="1"/>
</dbReference>
<dbReference type="Pfam" id="PF01370">
    <property type="entry name" value="Epimerase"/>
    <property type="match status" value="1"/>
</dbReference>
<reference evidence="4" key="1">
    <citation type="submission" date="2022-05" db="EMBL/GenBank/DDBJ databases">
        <authorList>
            <person name="Sun X."/>
        </authorList>
    </citation>
    <scope>NUCLEOTIDE SEQUENCE</scope>
    <source>
        <strain evidence="4">Ai-910</strain>
    </source>
</reference>
<organism evidence="4 5">
    <name type="scientific">Xiashengella succiniciproducens</name>
    <dbReference type="NCBI Taxonomy" id="2949635"/>
    <lineage>
        <taxon>Bacteria</taxon>
        <taxon>Pseudomonadati</taxon>
        <taxon>Bacteroidota</taxon>
        <taxon>Bacteroidia</taxon>
        <taxon>Marinilabiliales</taxon>
        <taxon>Marinilabiliaceae</taxon>
        <taxon>Xiashengella</taxon>
    </lineage>
</organism>
<dbReference type="NCBIfam" id="TIGR01777">
    <property type="entry name" value="yfcH"/>
    <property type="match status" value="1"/>
</dbReference>
<comment type="similarity">
    <text evidence="1">Belongs to the NAD(P)-dependent epimerase/dehydratase family. SDR39U1 subfamily.</text>
</comment>
<name>A0A9J6ZM26_9BACT</name>
<dbReference type="InterPro" id="IPR013549">
    <property type="entry name" value="DUF1731"/>
</dbReference>
<dbReference type="SUPFAM" id="SSF51735">
    <property type="entry name" value="NAD(P)-binding Rossmann-fold domains"/>
    <property type="match status" value="1"/>
</dbReference>
<feature type="domain" description="NAD-dependent epimerase/dehydratase" evidence="2">
    <location>
        <begin position="4"/>
        <end position="199"/>
    </location>
</feature>